<dbReference type="RefSeq" id="WP_317570716.1">
    <property type="nucleotide sequence ID" value="NZ_JAWLKA010000022.1"/>
</dbReference>
<keyword evidence="3" id="KW-1185">Reference proteome</keyword>
<dbReference type="SUPFAM" id="SSF53474">
    <property type="entry name" value="alpha/beta-Hydrolases"/>
    <property type="match status" value="1"/>
</dbReference>
<dbReference type="InterPro" id="IPR000073">
    <property type="entry name" value="AB_hydrolase_1"/>
</dbReference>
<accession>A0ABU4CN99</accession>
<dbReference type="GO" id="GO:0016787">
    <property type="term" value="F:hydrolase activity"/>
    <property type="evidence" value="ECO:0007669"/>
    <property type="project" value="UniProtKB-KW"/>
</dbReference>
<proteinExistence type="predicted"/>
<dbReference type="PANTHER" id="PTHR43798:SF33">
    <property type="entry name" value="HYDROLASE, PUTATIVE (AFU_ORTHOLOGUE AFUA_2G14860)-RELATED"/>
    <property type="match status" value="1"/>
</dbReference>
<feature type="domain" description="AB hydrolase-1" evidence="1">
    <location>
        <begin position="11"/>
        <end position="116"/>
    </location>
</feature>
<dbReference type="EMBL" id="JAWLKA010000022">
    <property type="protein sequence ID" value="MDV6285046.1"/>
    <property type="molecule type" value="Genomic_DNA"/>
</dbReference>
<sequence length="250" mass="26214">MNVACDHTCTPPVVLVHGWGSTYERTWGGSDLERTLEQDGRRIIRVDLLGHGASRAPHESGEYAHMADELAEHLPEHTPVDGVGFSLGGKLLLQLAAEQPQRFRRLVIAGVGDNLLRPENGVAVAQALHAGITDDTAAALRPVLAEALASGNDPQALAAAIQRPPSLLTADQLHAIGAEVLLAVGDRDVIAGAADQVSAAIPQLTGLVLEGVDHVSTPNSPRLQAQAAQFLRHGRAAPPEVPTAMRAHPG</sequence>
<keyword evidence="2" id="KW-0378">Hydrolase</keyword>
<reference evidence="2 3" key="1">
    <citation type="submission" date="2023-10" db="EMBL/GenBank/DDBJ databases">
        <title>Development of a sustainable strategy for remediation of hydrocarbon-contaminated territories based on the waste exchange concept.</title>
        <authorList>
            <person name="Krivoruchko A."/>
        </authorList>
    </citation>
    <scope>NUCLEOTIDE SEQUENCE [LARGE SCALE GENOMIC DNA]</scope>
    <source>
        <strain evidence="2 3">IEGM 60</strain>
    </source>
</reference>
<dbReference type="PANTHER" id="PTHR43798">
    <property type="entry name" value="MONOACYLGLYCEROL LIPASE"/>
    <property type="match status" value="1"/>
</dbReference>
<dbReference type="Gene3D" id="3.40.50.1820">
    <property type="entry name" value="alpha/beta hydrolase"/>
    <property type="match status" value="1"/>
</dbReference>
<dbReference type="PRINTS" id="PR00111">
    <property type="entry name" value="ABHYDROLASE"/>
</dbReference>
<name>A0ABU4CN99_RHOJO</name>
<dbReference type="InterPro" id="IPR029058">
    <property type="entry name" value="AB_hydrolase_fold"/>
</dbReference>
<organism evidence="2 3">
    <name type="scientific">Rhodococcus jostii</name>
    <dbReference type="NCBI Taxonomy" id="132919"/>
    <lineage>
        <taxon>Bacteria</taxon>
        <taxon>Bacillati</taxon>
        <taxon>Actinomycetota</taxon>
        <taxon>Actinomycetes</taxon>
        <taxon>Mycobacteriales</taxon>
        <taxon>Nocardiaceae</taxon>
        <taxon>Rhodococcus</taxon>
    </lineage>
</organism>
<comment type="caution">
    <text evidence="2">The sequence shown here is derived from an EMBL/GenBank/DDBJ whole genome shotgun (WGS) entry which is preliminary data.</text>
</comment>
<dbReference type="Pfam" id="PF00561">
    <property type="entry name" value="Abhydrolase_1"/>
    <property type="match status" value="1"/>
</dbReference>
<gene>
    <name evidence="2" type="ORF">R3Q59_31705</name>
</gene>
<evidence type="ECO:0000313" key="3">
    <source>
        <dbReference type="Proteomes" id="UP001185737"/>
    </source>
</evidence>
<dbReference type="Proteomes" id="UP001185737">
    <property type="component" value="Unassembled WGS sequence"/>
</dbReference>
<protein>
    <submittedName>
        <fullName evidence="2">Alpha/beta hydrolase</fullName>
    </submittedName>
</protein>
<evidence type="ECO:0000259" key="1">
    <source>
        <dbReference type="Pfam" id="PF00561"/>
    </source>
</evidence>
<evidence type="ECO:0000313" key="2">
    <source>
        <dbReference type="EMBL" id="MDV6285046.1"/>
    </source>
</evidence>
<dbReference type="InterPro" id="IPR050266">
    <property type="entry name" value="AB_hydrolase_sf"/>
</dbReference>